<evidence type="ECO:0000313" key="2">
    <source>
        <dbReference type="EMBL" id="KFP89426.1"/>
    </source>
</evidence>
<proteinExistence type="predicted"/>
<keyword evidence="3" id="KW-1185">Reference proteome</keyword>
<feature type="non-terminal residue" evidence="2">
    <location>
        <position position="1"/>
    </location>
</feature>
<organism evidence="2 3">
    <name type="scientific">Apaloderma vittatum</name>
    <name type="common">Bar-tailed trogon</name>
    <dbReference type="NCBI Taxonomy" id="57397"/>
    <lineage>
        <taxon>Eukaryota</taxon>
        <taxon>Metazoa</taxon>
        <taxon>Chordata</taxon>
        <taxon>Craniata</taxon>
        <taxon>Vertebrata</taxon>
        <taxon>Euteleostomi</taxon>
        <taxon>Archelosauria</taxon>
        <taxon>Archosauria</taxon>
        <taxon>Dinosauria</taxon>
        <taxon>Saurischia</taxon>
        <taxon>Theropoda</taxon>
        <taxon>Coelurosauria</taxon>
        <taxon>Aves</taxon>
        <taxon>Neognathae</taxon>
        <taxon>Neoaves</taxon>
        <taxon>Telluraves</taxon>
        <taxon>Coraciimorphae</taxon>
        <taxon>Trogoniformes</taxon>
        <taxon>Trogonidae</taxon>
        <taxon>Apaloderma</taxon>
    </lineage>
</organism>
<accession>A0A091NIW4</accession>
<sequence length="90" mass="8707">SSVPPTSETSPGLRTANTASLARGATDLGAAPSPMGTPTSSSSHPTSDLHSAPGTALSPPPVLMSPSTTQSPAPTDDVPSRGTLAVASSL</sequence>
<protein>
    <submittedName>
        <fullName evidence="2">Uncharacterized protein</fullName>
    </submittedName>
</protein>
<evidence type="ECO:0000256" key="1">
    <source>
        <dbReference type="SAM" id="MobiDB-lite"/>
    </source>
</evidence>
<dbReference type="Proteomes" id="UP000054244">
    <property type="component" value="Unassembled WGS sequence"/>
</dbReference>
<reference evidence="2 3" key="1">
    <citation type="submission" date="2014-04" db="EMBL/GenBank/DDBJ databases">
        <title>Genome evolution of avian class.</title>
        <authorList>
            <person name="Zhang G."/>
            <person name="Li C."/>
        </authorList>
    </citation>
    <scope>NUCLEOTIDE SEQUENCE [LARGE SCALE GENOMIC DNA]</scope>
    <source>
        <strain evidence="2">BGI_N311</strain>
    </source>
</reference>
<feature type="region of interest" description="Disordered" evidence="1">
    <location>
        <begin position="1"/>
        <end position="90"/>
    </location>
</feature>
<dbReference type="AlphaFoldDB" id="A0A091NIW4"/>
<name>A0A091NIW4_APAVI</name>
<feature type="compositionally biased region" description="Polar residues" evidence="1">
    <location>
        <begin position="1"/>
        <end position="20"/>
    </location>
</feature>
<gene>
    <name evidence="2" type="ORF">N311_12860</name>
</gene>
<dbReference type="EMBL" id="KL384529">
    <property type="protein sequence ID" value="KFP89426.1"/>
    <property type="molecule type" value="Genomic_DNA"/>
</dbReference>
<feature type="compositionally biased region" description="Low complexity" evidence="1">
    <location>
        <begin position="32"/>
        <end position="46"/>
    </location>
</feature>
<feature type="non-terminal residue" evidence="2">
    <location>
        <position position="90"/>
    </location>
</feature>
<evidence type="ECO:0000313" key="3">
    <source>
        <dbReference type="Proteomes" id="UP000054244"/>
    </source>
</evidence>